<accession>A0A1M4VHI3</accession>
<sequence>MNFLEILYEAIELEKEAEIKAMINEIKQYGKNREKIGRAINNLNGKYIVKEMGRLHLIKFGRKESFKTDISVGDIVLVSKGNPLKSELTGSVTEIGNKYIIIAFSNNPPIWVQKSKNIRIDLYLNEITFKRMQNAILKLHYAEGKLKILKSIILGNKKPKIPKKMNLTFFDTALNNSQKEAVKKASGSEDVFLIHGPPGTGKTRTLTEVILQEIKLGKKVLATADSNTATDNLLFNLVKYSHIKVCRLGHPTRIDTKLKQHSLFYLVENHHEYKKINEIREKAMKLSEERDNYIKPTPQFRRGLTDSQIEKYALKERGTRGIFPKAMKSMYNWIKLNNEVQELYNKARRLENDLIKKIISESDVIVSTNSSAGIEELEEIKFDTIVIDEGSQATEPSCYIPIVHGKKIIMGGDHKQLPPTILNNKAKKVLSRTLFEKLINLYPENSSILTIQYRMNEAIMQFSNNKFYNGILKSHKTVKNKTLNIKANYFEYPYNEILDKTPIVFVDTSLVPEKFEVMKKGSTSKYNPFEAKIIIRIANILNNEKIDFGVISPYNDQVKFLKEKIEGTVNTVDGFQGKEKDVIIFSLTRSNEEGLIGFLTDERRLNVAITRAKRKLIIIGNIKTIEKYTLFKEFIEYIKTNGKIITLINLDH</sequence>
<dbReference type="PANTHER" id="PTHR43788">
    <property type="entry name" value="DNA2/NAM7 HELICASE FAMILY MEMBER"/>
    <property type="match status" value="1"/>
</dbReference>
<dbReference type="NCBIfam" id="TIGR00376">
    <property type="entry name" value="IGHMBP2 family helicase"/>
    <property type="match status" value="1"/>
</dbReference>
<dbReference type="CDD" id="cd18808">
    <property type="entry name" value="SF1_C_Upf1"/>
    <property type="match status" value="1"/>
</dbReference>
<comment type="similarity">
    <text evidence="1">Belongs to the DNA2/NAM7 helicase family.</text>
</comment>
<feature type="domain" description="Helicase ATP-binding" evidence="6">
    <location>
        <begin position="170"/>
        <end position="462"/>
    </location>
</feature>
<gene>
    <name evidence="7" type="ORF">SAMN02745164_00937</name>
</gene>
<evidence type="ECO:0000313" key="8">
    <source>
        <dbReference type="Proteomes" id="UP000184334"/>
    </source>
</evidence>
<dbReference type="GO" id="GO:0005524">
    <property type="term" value="F:ATP binding"/>
    <property type="evidence" value="ECO:0007669"/>
    <property type="project" value="UniProtKB-KW"/>
</dbReference>
<dbReference type="InterPro" id="IPR014001">
    <property type="entry name" value="Helicase_ATP-bd"/>
</dbReference>
<keyword evidence="8" id="KW-1185">Reference proteome</keyword>
<dbReference type="FunFam" id="3.40.50.300:FF:000326">
    <property type="entry name" value="P-loop containing nucleoside triphosphate hydrolase"/>
    <property type="match status" value="1"/>
</dbReference>
<dbReference type="Pfam" id="PF13087">
    <property type="entry name" value="AAA_12"/>
    <property type="match status" value="1"/>
</dbReference>
<reference evidence="7" key="1">
    <citation type="submission" date="2016-11" db="EMBL/GenBank/DDBJ databases">
        <authorList>
            <person name="Varghese N."/>
            <person name="Submissions S."/>
        </authorList>
    </citation>
    <scope>NUCLEOTIDE SEQUENCE [LARGE SCALE GENOMIC DNA]</scope>
    <source>
        <strain evidence="7">DSM 16785</strain>
    </source>
</reference>
<evidence type="ECO:0000259" key="6">
    <source>
        <dbReference type="SMART" id="SM00487"/>
    </source>
</evidence>
<evidence type="ECO:0000256" key="2">
    <source>
        <dbReference type="ARBA" id="ARBA00022741"/>
    </source>
</evidence>
<evidence type="ECO:0000256" key="1">
    <source>
        <dbReference type="ARBA" id="ARBA00007913"/>
    </source>
</evidence>
<dbReference type="PANTHER" id="PTHR43788:SF8">
    <property type="entry name" value="DNA-BINDING PROTEIN SMUBP-2"/>
    <property type="match status" value="1"/>
</dbReference>
<dbReference type="Gene3D" id="3.40.50.300">
    <property type="entry name" value="P-loop containing nucleotide triphosphate hydrolases"/>
    <property type="match status" value="2"/>
</dbReference>
<dbReference type="InterPro" id="IPR047187">
    <property type="entry name" value="SF1_C_Upf1"/>
</dbReference>
<dbReference type="AlphaFoldDB" id="A0A1M4VHI3"/>
<dbReference type="Pfam" id="PF13086">
    <property type="entry name" value="AAA_11"/>
    <property type="match status" value="1"/>
</dbReference>
<dbReference type="InterPro" id="IPR004483">
    <property type="entry name" value="SMUBP-2/Hcs1-like"/>
</dbReference>
<dbReference type="RefSeq" id="WP_072863938.1">
    <property type="nucleotide sequence ID" value="NZ_FQUI01000011.1"/>
</dbReference>
<organism evidence="7 8">
    <name type="scientific">Marinitoga hydrogenitolerans (strain DSM 16785 / JCM 12826 / AT1271)</name>
    <dbReference type="NCBI Taxonomy" id="1122195"/>
    <lineage>
        <taxon>Bacteria</taxon>
        <taxon>Thermotogati</taxon>
        <taxon>Thermotogota</taxon>
        <taxon>Thermotogae</taxon>
        <taxon>Petrotogales</taxon>
        <taxon>Petrotogaceae</taxon>
        <taxon>Marinitoga</taxon>
    </lineage>
</organism>
<evidence type="ECO:0000313" key="7">
    <source>
        <dbReference type="EMBL" id="SHE68486.1"/>
    </source>
</evidence>
<keyword evidence="5" id="KW-0067">ATP-binding</keyword>
<keyword evidence="2" id="KW-0547">Nucleotide-binding</keyword>
<proteinExistence type="inferred from homology"/>
<name>A0A1M4VHI3_MARH1</name>
<dbReference type="SMART" id="SM00487">
    <property type="entry name" value="DEXDc"/>
    <property type="match status" value="1"/>
</dbReference>
<protein>
    <submittedName>
        <fullName evidence="7">DNA helicase, putative</fullName>
    </submittedName>
</protein>
<dbReference type="InterPro" id="IPR050534">
    <property type="entry name" value="Coronavir_polyprotein_1ab"/>
</dbReference>
<evidence type="ECO:0000256" key="4">
    <source>
        <dbReference type="ARBA" id="ARBA00022806"/>
    </source>
</evidence>
<dbReference type="GO" id="GO:0003677">
    <property type="term" value="F:DNA binding"/>
    <property type="evidence" value="ECO:0007669"/>
    <property type="project" value="InterPro"/>
</dbReference>
<dbReference type="InterPro" id="IPR027417">
    <property type="entry name" value="P-loop_NTPase"/>
</dbReference>
<evidence type="ECO:0000256" key="5">
    <source>
        <dbReference type="ARBA" id="ARBA00022840"/>
    </source>
</evidence>
<dbReference type="InterPro" id="IPR041679">
    <property type="entry name" value="DNA2/NAM7-like_C"/>
</dbReference>
<dbReference type="InterPro" id="IPR041677">
    <property type="entry name" value="DNA2/NAM7_AAA_11"/>
</dbReference>
<dbReference type="Gene3D" id="2.40.30.270">
    <property type="match status" value="1"/>
</dbReference>
<dbReference type="OrthoDB" id="9757917at2"/>
<dbReference type="STRING" id="1122195.SAMN02745164_00937"/>
<keyword evidence="3" id="KW-0378">Hydrolase</keyword>
<dbReference type="EMBL" id="FQUI01000011">
    <property type="protein sequence ID" value="SHE68486.1"/>
    <property type="molecule type" value="Genomic_DNA"/>
</dbReference>
<dbReference type="SUPFAM" id="SSF52540">
    <property type="entry name" value="P-loop containing nucleoside triphosphate hydrolases"/>
    <property type="match status" value="1"/>
</dbReference>
<dbReference type="GO" id="GO:0005694">
    <property type="term" value="C:chromosome"/>
    <property type="evidence" value="ECO:0007669"/>
    <property type="project" value="UniProtKB-ARBA"/>
</dbReference>
<dbReference type="GO" id="GO:0043139">
    <property type="term" value="F:5'-3' DNA helicase activity"/>
    <property type="evidence" value="ECO:0007669"/>
    <property type="project" value="TreeGrafter"/>
</dbReference>
<keyword evidence="4 7" id="KW-0347">Helicase</keyword>
<comment type="caution">
    <text evidence="7">The sequence shown here is derived from an EMBL/GenBank/DDBJ whole genome shotgun (WGS) entry which is preliminary data.</text>
</comment>
<evidence type="ECO:0000256" key="3">
    <source>
        <dbReference type="ARBA" id="ARBA00022801"/>
    </source>
</evidence>
<dbReference type="GO" id="GO:0016787">
    <property type="term" value="F:hydrolase activity"/>
    <property type="evidence" value="ECO:0007669"/>
    <property type="project" value="UniProtKB-KW"/>
</dbReference>
<dbReference type="Proteomes" id="UP000184334">
    <property type="component" value="Unassembled WGS sequence"/>
</dbReference>